<dbReference type="RefSeq" id="WP_058754990.1">
    <property type="nucleotide sequence ID" value="NZ_LDTB01000012.1"/>
</dbReference>
<keyword evidence="2" id="KW-1185">Reference proteome</keyword>
<dbReference type="SUPFAM" id="SSF81901">
    <property type="entry name" value="HCP-like"/>
    <property type="match status" value="1"/>
</dbReference>
<protein>
    <recommendedName>
        <fullName evidence="3">Sel1 repeat protein</fullName>
    </recommendedName>
</protein>
<dbReference type="InterPro" id="IPR011990">
    <property type="entry name" value="TPR-like_helical_dom_sf"/>
</dbReference>
<evidence type="ECO:0000313" key="2">
    <source>
        <dbReference type="Proteomes" id="UP000074310"/>
    </source>
</evidence>
<evidence type="ECO:0008006" key="3">
    <source>
        <dbReference type="Google" id="ProtNLM"/>
    </source>
</evidence>
<name>A0A147I6F6_9SPHN</name>
<reference evidence="1 2" key="1">
    <citation type="journal article" date="2016" name="Front. Microbiol.">
        <title>Genomic Resource of Rice Seed Associated Bacteria.</title>
        <authorList>
            <person name="Midha S."/>
            <person name="Bansal K."/>
            <person name="Sharma S."/>
            <person name="Kumar N."/>
            <person name="Patil P.P."/>
            <person name="Chaudhry V."/>
            <person name="Patil P.B."/>
        </authorList>
    </citation>
    <scope>NUCLEOTIDE SEQUENCE [LARGE SCALE GENOMIC DNA]</scope>
    <source>
        <strain evidence="1 2">NS334</strain>
    </source>
</reference>
<dbReference type="Gene3D" id="1.25.40.10">
    <property type="entry name" value="Tetratricopeptide repeat domain"/>
    <property type="match status" value="1"/>
</dbReference>
<dbReference type="Proteomes" id="UP000074310">
    <property type="component" value="Unassembled WGS sequence"/>
</dbReference>
<dbReference type="EMBL" id="LDTB01000012">
    <property type="protein sequence ID" value="KTT74265.1"/>
    <property type="molecule type" value="Genomic_DNA"/>
</dbReference>
<accession>A0A147I6F6</accession>
<comment type="caution">
    <text evidence="1">The sequence shown here is derived from an EMBL/GenBank/DDBJ whole genome shotgun (WGS) entry which is preliminary data.</text>
</comment>
<dbReference type="OrthoDB" id="5321503at2"/>
<gene>
    <name evidence="1" type="ORF">NS334_05600</name>
</gene>
<sequence>MVTDFDTALLMRRIAEATRGDADAAYDLGVAFSTGTAGAALDLIAAHKWFNLSAARGNVAAAQARTEIAEDMTAREIATAQRAARDLLVGMQRRAA</sequence>
<dbReference type="PATRIC" id="fig|869719.3.peg.542"/>
<proteinExistence type="predicted"/>
<organism evidence="1 2">
    <name type="scientific">Sphingomonas endophytica</name>
    <dbReference type="NCBI Taxonomy" id="869719"/>
    <lineage>
        <taxon>Bacteria</taxon>
        <taxon>Pseudomonadati</taxon>
        <taxon>Pseudomonadota</taxon>
        <taxon>Alphaproteobacteria</taxon>
        <taxon>Sphingomonadales</taxon>
        <taxon>Sphingomonadaceae</taxon>
        <taxon>Sphingomonas</taxon>
    </lineage>
</organism>
<dbReference type="AlphaFoldDB" id="A0A147I6F6"/>
<evidence type="ECO:0000313" key="1">
    <source>
        <dbReference type="EMBL" id="KTT74265.1"/>
    </source>
</evidence>